<organism evidence="2 3">
    <name type="scientific">Caerostris darwini</name>
    <dbReference type="NCBI Taxonomy" id="1538125"/>
    <lineage>
        <taxon>Eukaryota</taxon>
        <taxon>Metazoa</taxon>
        <taxon>Ecdysozoa</taxon>
        <taxon>Arthropoda</taxon>
        <taxon>Chelicerata</taxon>
        <taxon>Arachnida</taxon>
        <taxon>Araneae</taxon>
        <taxon>Araneomorphae</taxon>
        <taxon>Entelegynae</taxon>
        <taxon>Araneoidea</taxon>
        <taxon>Araneidae</taxon>
        <taxon>Caerostris</taxon>
    </lineage>
</organism>
<sequence length="156" mass="18084">MFSEWVSPTSHAGIEAALIKSNPDRAHSMARKQEFPLAESESKVFWIGSPTLHPGRFFSAFSFRCLNWEGVSWDNELTFSFLTDMVFSTGPERFQTIYPGTRSTRNRNLYSIWQELNGKSMEEKGDKVHKYAQSVDRRKRNPPKTKKKSIIYNVLK</sequence>
<dbReference type="EMBL" id="BPLQ01014945">
    <property type="protein sequence ID" value="GIY84656.1"/>
    <property type="molecule type" value="Genomic_DNA"/>
</dbReference>
<evidence type="ECO:0000313" key="2">
    <source>
        <dbReference type="EMBL" id="GIY84656.1"/>
    </source>
</evidence>
<evidence type="ECO:0000256" key="1">
    <source>
        <dbReference type="SAM" id="MobiDB-lite"/>
    </source>
</evidence>
<keyword evidence="3" id="KW-1185">Reference proteome</keyword>
<evidence type="ECO:0000313" key="3">
    <source>
        <dbReference type="Proteomes" id="UP001054837"/>
    </source>
</evidence>
<dbReference type="Proteomes" id="UP001054837">
    <property type="component" value="Unassembled WGS sequence"/>
</dbReference>
<feature type="compositionally biased region" description="Basic residues" evidence="1">
    <location>
        <begin position="137"/>
        <end position="148"/>
    </location>
</feature>
<feature type="region of interest" description="Disordered" evidence="1">
    <location>
        <begin position="129"/>
        <end position="148"/>
    </location>
</feature>
<protein>
    <submittedName>
        <fullName evidence="2">Uncharacterized protein</fullName>
    </submittedName>
</protein>
<gene>
    <name evidence="2" type="ORF">CDAR_466301</name>
</gene>
<accession>A0AAV4WQ75</accession>
<reference evidence="2 3" key="1">
    <citation type="submission" date="2021-06" db="EMBL/GenBank/DDBJ databases">
        <title>Caerostris darwini draft genome.</title>
        <authorList>
            <person name="Kono N."/>
            <person name="Arakawa K."/>
        </authorList>
    </citation>
    <scope>NUCLEOTIDE SEQUENCE [LARGE SCALE GENOMIC DNA]</scope>
</reference>
<proteinExistence type="predicted"/>
<dbReference type="AlphaFoldDB" id="A0AAV4WQ75"/>
<comment type="caution">
    <text evidence="2">The sequence shown here is derived from an EMBL/GenBank/DDBJ whole genome shotgun (WGS) entry which is preliminary data.</text>
</comment>
<name>A0AAV4WQ75_9ARAC</name>